<dbReference type="Proteomes" id="UP000763802">
    <property type="component" value="Unassembled WGS sequence"/>
</dbReference>
<name>A0ABS5WQC1_9RHOB</name>
<accession>A0ABS5WQC1</accession>
<comment type="caution">
    <text evidence="1">The sequence shown here is derived from an EMBL/GenBank/DDBJ whole genome shotgun (WGS) entry which is preliminary data.</text>
</comment>
<gene>
    <name evidence="1" type="ORF">KL867_09750</name>
</gene>
<evidence type="ECO:0000313" key="1">
    <source>
        <dbReference type="EMBL" id="MBT3141336.1"/>
    </source>
</evidence>
<keyword evidence="2" id="KW-1185">Reference proteome</keyword>
<proteinExistence type="predicted"/>
<evidence type="ECO:0000313" key="2">
    <source>
        <dbReference type="Proteomes" id="UP000763802"/>
    </source>
</evidence>
<protein>
    <submittedName>
        <fullName evidence="1">Uncharacterized protein</fullName>
    </submittedName>
</protein>
<sequence length="64" mass="7201">MTVFGKLTIKPRNRGIWGLVFDLNDRFGLTSGIRRADQTTGGGLLVQDQVLHRRKSAVSPERTY</sequence>
<reference evidence="1 2" key="1">
    <citation type="submission" date="2021-05" db="EMBL/GenBank/DDBJ databases">
        <title>Draft genomes of marine bacteria isolated from model chitin particles.</title>
        <authorList>
            <person name="Datta M.S."/>
            <person name="Schwartzman J.A."/>
            <person name="Cordero O."/>
        </authorList>
    </citation>
    <scope>NUCLEOTIDE SEQUENCE [LARGE SCALE GENOMIC DNA]</scope>
    <source>
        <strain evidence="1 2">4E07</strain>
    </source>
</reference>
<dbReference type="RefSeq" id="WP_215193787.1">
    <property type="nucleotide sequence ID" value="NZ_JAHHDY010000011.1"/>
</dbReference>
<dbReference type="EMBL" id="JAHHDY010000011">
    <property type="protein sequence ID" value="MBT3141336.1"/>
    <property type="molecule type" value="Genomic_DNA"/>
</dbReference>
<organism evidence="1 2">
    <name type="scientific">Falsiruegeria litorea</name>
    <dbReference type="NCBI Taxonomy" id="1280831"/>
    <lineage>
        <taxon>Bacteria</taxon>
        <taxon>Pseudomonadati</taxon>
        <taxon>Pseudomonadota</taxon>
        <taxon>Alphaproteobacteria</taxon>
        <taxon>Rhodobacterales</taxon>
        <taxon>Roseobacteraceae</taxon>
        <taxon>Falsiruegeria</taxon>
    </lineage>
</organism>